<organism evidence="1 2">
    <name type="scientific">Candidatus Roizmanbacteria bacterium CG10_big_fil_rev_8_21_14_0_10_39_6</name>
    <dbReference type="NCBI Taxonomy" id="1974853"/>
    <lineage>
        <taxon>Bacteria</taxon>
        <taxon>Candidatus Roizmaniibacteriota</taxon>
    </lineage>
</organism>
<dbReference type="PANTHER" id="PTHR40080">
    <property type="entry name" value="LMO1763 PROTEIN"/>
    <property type="match status" value="1"/>
</dbReference>
<evidence type="ECO:0008006" key="3">
    <source>
        <dbReference type="Google" id="ProtNLM"/>
    </source>
</evidence>
<dbReference type="InterPro" id="IPR010921">
    <property type="entry name" value="Trp_repressor/repl_initiator"/>
</dbReference>
<comment type="caution">
    <text evidence="1">The sequence shown here is derived from an EMBL/GenBank/DDBJ whole genome shotgun (WGS) entry which is preliminary data.</text>
</comment>
<evidence type="ECO:0000313" key="2">
    <source>
        <dbReference type="Proteomes" id="UP000229554"/>
    </source>
</evidence>
<dbReference type="GO" id="GO:0043565">
    <property type="term" value="F:sequence-specific DNA binding"/>
    <property type="evidence" value="ECO:0007669"/>
    <property type="project" value="InterPro"/>
</dbReference>
<dbReference type="GO" id="GO:0003700">
    <property type="term" value="F:DNA-binding transcription factor activity"/>
    <property type="evidence" value="ECO:0007669"/>
    <property type="project" value="InterPro"/>
</dbReference>
<dbReference type="InterPro" id="IPR013368">
    <property type="entry name" value="YecD_YerC"/>
</dbReference>
<dbReference type="Proteomes" id="UP000229554">
    <property type="component" value="Unassembled WGS sequence"/>
</dbReference>
<protein>
    <recommendedName>
        <fullName evidence="3">TrpR like protein, YerC/YecD</fullName>
    </recommendedName>
</protein>
<accession>A0A2M8KSA6</accession>
<proteinExistence type="predicted"/>
<evidence type="ECO:0000313" key="1">
    <source>
        <dbReference type="EMBL" id="PJE62791.1"/>
    </source>
</evidence>
<dbReference type="PIRSF" id="PIRSF012508">
    <property type="entry name" value="YerC"/>
    <property type="match status" value="1"/>
</dbReference>
<reference evidence="2" key="1">
    <citation type="submission" date="2017-09" db="EMBL/GenBank/DDBJ databases">
        <title>Depth-based differentiation of microbial function through sediment-hosted aquifers and enrichment of novel symbionts in the deep terrestrial subsurface.</title>
        <authorList>
            <person name="Probst A.J."/>
            <person name="Ladd B."/>
            <person name="Jarett J.K."/>
            <person name="Geller-Mcgrath D.E."/>
            <person name="Sieber C.M.K."/>
            <person name="Emerson J.B."/>
            <person name="Anantharaman K."/>
            <person name="Thomas B.C."/>
            <person name="Malmstrom R."/>
            <person name="Stieglmeier M."/>
            <person name="Klingl A."/>
            <person name="Woyke T."/>
            <person name="Ryan C.M."/>
            <person name="Banfield J.F."/>
        </authorList>
    </citation>
    <scope>NUCLEOTIDE SEQUENCE [LARGE SCALE GENOMIC DNA]</scope>
</reference>
<gene>
    <name evidence="1" type="ORF">COU88_03090</name>
</gene>
<name>A0A2M8KSA6_9BACT</name>
<dbReference type="InterPro" id="IPR000831">
    <property type="entry name" value="Trp_repress"/>
</dbReference>
<dbReference type="NCBIfam" id="TIGR02531">
    <property type="entry name" value="yecD_yerC"/>
    <property type="match status" value="1"/>
</dbReference>
<dbReference type="InterPro" id="IPR038116">
    <property type="entry name" value="TrpR-like_sf"/>
</dbReference>
<sequence>MKEQNWINPDTDKLFDAILLLRTRKEAQCFFRDLLTENEIAEFANRWKVARMLSKKRSYTAIAKQTGMSSTTIARISKWLTKGMGGYRAIIQKLSLYSARHPA</sequence>
<dbReference type="EMBL" id="PFED01000127">
    <property type="protein sequence ID" value="PJE62791.1"/>
    <property type="molecule type" value="Genomic_DNA"/>
</dbReference>
<dbReference type="PANTHER" id="PTHR40080:SF1">
    <property type="entry name" value="TRPR-LIKE PROTEIN YERC_YECD"/>
    <property type="match status" value="1"/>
</dbReference>
<dbReference type="Pfam" id="PF01371">
    <property type="entry name" value="Trp_repressor"/>
    <property type="match status" value="1"/>
</dbReference>
<dbReference type="Gene3D" id="1.10.1270.10">
    <property type="entry name" value="TrpR-like"/>
    <property type="match status" value="1"/>
</dbReference>
<dbReference type="AlphaFoldDB" id="A0A2M8KSA6"/>
<dbReference type="SUPFAM" id="SSF48295">
    <property type="entry name" value="TrpR-like"/>
    <property type="match status" value="1"/>
</dbReference>